<evidence type="ECO:0000259" key="6">
    <source>
        <dbReference type="Pfam" id="PF17802"/>
    </source>
</evidence>
<dbReference type="InterPro" id="IPR013783">
    <property type="entry name" value="Ig-like_fold"/>
</dbReference>
<dbReference type="InterPro" id="IPR026588">
    <property type="entry name" value="Choice_anch_A"/>
</dbReference>
<feature type="domain" description="Choice-of-anchor A" evidence="7">
    <location>
        <begin position="44"/>
        <end position="325"/>
    </location>
</feature>
<dbReference type="RefSeq" id="WP_106101245.1">
    <property type="nucleotide sequence ID" value="NZ_PVRR01000001.1"/>
</dbReference>
<dbReference type="InterPro" id="IPR041033">
    <property type="entry name" value="SpaA_PFL_dom_1"/>
</dbReference>
<keyword evidence="5" id="KW-1133">Transmembrane helix</keyword>
<dbReference type="Pfam" id="PF17802">
    <property type="entry name" value="SpaA"/>
    <property type="match status" value="5"/>
</dbReference>
<dbReference type="EMBL" id="PVRR01000001">
    <property type="protein sequence ID" value="PRT42501.1"/>
    <property type="molecule type" value="Genomic_DNA"/>
</dbReference>
<name>A0ABX5E0M0_9BACI</name>
<keyword evidence="9" id="KW-1185">Reference proteome</keyword>
<sequence>MRKSFNQKIKKLSSSFIVVLLVCMNFLIHLPYKAEAATTELKGLGDVSYYNAIIFGDHSATSADIEGAMAVQKNMNASSYTVLAAATGANNLAGATWVDEGYPSLLLGGQFTKAGTGQVIIQDGTVAMTKDGDPEGAMKSSYDRISYKEQAEIDAKFKEFRKDVDSVIEDAGQLHTDKPKPGMTFGIGEDVNNPNIYVSSGLEGQEPFNVKDVYLPNVSNKDFIVIHSDAEEVNFGGGAILYDTTDKGGFTLVNTSQAYDPNSFFTELASKVIWVFPNAKKITTKGYGVVGSVFAPNAVVDTKGGSINGQAYVGGLHQRDGFEVHNFKFNWPKWKKPAAEKGNLQIKKVDENDENIVLKDAKFDVIDKDNNVVATVTTNEKGIAEVKDLPFGDYFVKEISAPAGYIKVDTPVKVTIDNTNIIEFVMKNTKKVENGQFKLLKKDSESGQLLPGAKFDVIDKDGNVVETIITDDKGEALSKQLPVGTYTLKEVEAPKGYELSSSLVHVDVAANKTVTVDVLNKKIVEKATGQFEIVKVDAEDKAKVLSDAEFDVYKDGKKVETLRTDKTGKVISQQLEPGTYTLKETKAPQGYTLLKEEIEVVVEANKVVQVQVENAKELGSLQVIKKDAESGKVLEGAEFRLKNENGQLVGEAKTTNKDGIVKFENLVPGKYTLEETKAPEGYKALEVTVEVNIVANEVAKREVLNEKVKEEITGQLEITKVDANDTGKTLAGAVFEIWKDGTKIDTLTTNKNGKAISKKLEPGDYILKEVHAPEGYKLSDKEIKFKISNEKVEVKNLEITNEKEQEKGPEKPGEETEKPGEETEKPGEETEKPGEETEKPGEETEKPGEETEKPGEETEKPGEETEKPGEETEKPGEETEKPGEETEKPGEEKEKPGEETEKPGEETEKPGEETEKPGEETEKPGEETEKPGEETEKPGEETEKPGEEVGKPNLPEKEQGSSNDQKLPATGHNTNYLPFIGVILVLLGMRLRFMTKNS</sequence>
<gene>
    <name evidence="8" type="ORF">C6357_00505</name>
</gene>
<reference evidence="8 9" key="1">
    <citation type="submission" date="2018-03" db="EMBL/GenBank/DDBJ databases">
        <title>Genotypic and phenotypic analysis of antagonistic Bacillus spp. isolated from rhizosphere soil of plants in Tibet.</title>
        <authorList>
            <person name="Borriss R."/>
            <person name="Lasch P."/>
            <person name="Wu L."/>
            <person name="Wu H."/>
            <person name="Gao X."/>
        </authorList>
    </citation>
    <scope>NUCLEOTIDE SEQUENCE [LARGE SCALE GENOMIC DNA]</scope>
    <source>
        <strain evidence="8 9">NMSW16</strain>
    </source>
</reference>
<keyword evidence="2" id="KW-0964">Secreted</keyword>
<proteinExistence type="inferred from homology"/>
<evidence type="ECO:0000256" key="3">
    <source>
        <dbReference type="ARBA" id="ARBA00022729"/>
    </source>
</evidence>
<feature type="domain" description="SpaA-like prealbumin fold" evidence="6">
    <location>
        <begin position="619"/>
        <end position="706"/>
    </location>
</feature>
<accession>A0ABX5E0M0</accession>
<feature type="domain" description="SpaA-like prealbumin fold" evidence="6">
    <location>
        <begin position="714"/>
        <end position="802"/>
    </location>
</feature>
<organism evidence="8 9">
    <name type="scientific">Bacillus wiedmannii</name>
    <dbReference type="NCBI Taxonomy" id="1890302"/>
    <lineage>
        <taxon>Bacteria</taxon>
        <taxon>Bacillati</taxon>
        <taxon>Bacillota</taxon>
        <taxon>Bacilli</taxon>
        <taxon>Bacillales</taxon>
        <taxon>Bacillaceae</taxon>
        <taxon>Bacillus</taxon>
        <taxon>Bacillus cereus group</taxon>
    </lineage>
</organism>
<evidence type="ECO:0000313" key="9">
    <source>
        <dbReference type="Proteomes" id="UP000239236"/>
    </source>
</evidence>
<feature type="transmembrane region" description="Helical" evidence="5">
    <location>
        <begin position="12"/>
        <end position="32"/>
    </location>
</feature>
<dbReference type="Pfam" id="PF20597">
    <property type="entry name" value="pAdhesive_15"/>
    <property type="match status" value="1"/>
</dbReference>
<dbReference type="Proteomes" id="UP000239236">
    <property type="component" value="Unassembled WGS sequence"/>
</dbReference>
<evidence type="ECO:0000313" key="8">
    <source>
        <dbReference type="EMBL" id="PRT42501.1"/>
    </source>
</evidence>
<evidence type="ECO:0000259" key="7">
    <source>
        <dbReference type="Pfam" id="PF20597"/>
    </source>
</evidence>
<evidence type="ECO:0000256" key="5">
    <source>
        <dbReference type="SAM" id="Phobius"/>
    </source>
</evidence>
<evidence type="ECO:0008006" key="10">
    <source>
        <dbReference type="Google" id="ProtNLM"/>
    </source>
</evidence>
<dbReference type="Gene3D" id="2.60.40.10">
    <property type="entry name" value="Immunoglobulins"/>
    <property type="match status" value="5"/>
</dbReference>
<dbReference type="SUPFAM" id="SSF49478">
    <property type="entry name" value="Cna protein B-type domain"/>
    <property type="match status" value="5"/>
</dbReference>
<evidence type="ECO:0000256" key="2">
    <source>
        <dbReference type="ARBA" id="ARBA00022525"/>
    </source>
</evidence>
<comment type="caution">
    <text evidence="8">The sequence shown here is derived from an EMBL/GenBank/DDBJ whole genome shotgun (WGS) entry which is preliminary data.</text>
</comment>
<protein>
    <recommendedName>
        <fullName evidence="10">Choice-of-anchor A family protein</fullName>
    </recommendedName>
</protein>
<keyword evidence="5" id="KW-0472">Membrane</keyword>
<dbReference type="PANTHER" id="PTHR36108">
    <property type="entry name" value="COLOSSIN-B-RELATED"/>
    <property type="match status" value="1"/>
</dbReference>
<keyword evidence="3" id="KW-0732">Signal</keyword>
<evidence type="ECO:0000256" key="4">
    <source>
        <dbReference type="SAM" id="MobiDB-lite"/>
    </source>
</evidence>
<feature type="domain" description="SpaA-like prealbumin fold" evidence="6">
    <location>
        <begin position="435"/>
        <end position="522"/>
    </location>
</feature>
<feature type="compositionally biased region" description="Basic and acidic residues" evidence="4">
    <location>
        <begin position="797"/>
        <end position="959"/>
    </location>
</feature>
<keyword evidence="5" id="KW-0812">Transmembrane</keyword>
<dbReference type="PANTHER" id="PTHR36108:SF13">
    <property type="entry name" value="COLOSSIN-B-RELATED"/>
    <property type="match status" value="1"/>
</dbReference>
<feature type="region of interest" description="Disordered" evidence="4">
    <location>
        <begin position="797"/>
        <end position="973"/>
    </location>
</feature>
<feature type="domain" description="SpaA-like prealbumin fold" evidence="6">
    <location>
        <begin position="342"/>
        <end position="430"/>
    </location>
</feature>
<comment type="similarity">
    <text evidence="1">Belongs to the serine-aspartate repeat-containing protein (SDr) family.</text>
</comment>
<dbReference type="NCBIfam" id="TIGR04215">
    <property type="entry name" value="choice_anch_A"/>
    <property type="match status" value="1"/>
</dbReference>
<feature type="compositionally biased region" description="Polar residues" evidence="4">
    <location>
        <begin position="960"/>
        <end position="973"/>
    </location>
</feature>
<feature type="domain" description="SpaA-like prealbumin fold" evidence="6">
    <location>
        <begin position="529"/>
        <end position="616"/>
    </location>
</feature>
<evidence type="ECO:0000256" key="1">
    <source>
        <dbReference type="ARBA" id="ARBA00007257"/>
    </source>
</evidence>